<sequence>MLVIKPIDEKLKKKVIDFIIHNWGLPIMVSKGKVHSMDKLPGYVAIVDNDIKGLITYNIDNEECEIVSLDSLIENQGIGSKLLECVIHKAKEQECKRIWLITTNDNTRAIRFYQKRGFNMVALYVNAVQEARKIKPEIPLYGYDNIPILHEIEFEIKL</sequence>
<dbReference type="Gene3D" id="3.40.630.30">
    <property type="match status" value="1"/>
</dbReference>
<dbReference type="Pfam" id="PF00583">
    <property type="entry name" value="Acetyltransf_1"/>
    <property type="match status" value="1"/>
</dbReference>
<dbReference type="RefSeq" id="WP_004398848.1">
    <property type="nucleotide sequence ID" value="NZ_FNBS01000004.1"/>
</dbReference>
<evidence type="ECO:0000313" key="2">
    <source>
        <dbReference type="EMBL" id="SDF10695.1"/>
    </source>
</evidence>
<name>A0A1G7IDI3_THETY</name>
<dbReference type="SUPFAM" id="SSF55729">
    <property type="entry name" value="Acyl-CoA N-acyltransferases (Nat)"/>
    <property type="match status" value="1"/>
</dbReference>
<feature type="domain" description="N-acetyltransferase" evidence="1">
    <location>
        <begin position="2"/>
        <end position="135"/>
    </location>
</feature>
<evidence type="ECO:0000259" key="1">
    <source>
        <dbReference type="PROSITE" id="PS51186"/>
    </source>
</evidence>
<dbReference type="InterPro" id="IPR000182">
    <property type="entry name" value="GNAT_dom"/>
</dbReference>
<organism evidence="2 3">
    <name type="scientific">Thermoanaerobacter thermohydrosulfuricus</name>
    <name type="common">Clostridium thermohydrosulfuricum</name>
    <dbReference type="NCBI Taxonomy" id="1516"/>
    <lineage>
        <taxon>Bacteria</taxon>
        <taxon>Bacillati</taxon>
        <taxon>Bacillota</taxon>
        <taxon>Clostridia</taxon>
        <taxon>Thermoanaerobacterales</taxon>
        <taxon>Thermoanaerobacteraceae</taxon>
        <taxon>Thermoanaerobacter</taxon>
    </lineage>
</organism>
<dbReference type="PROSITE" id="PS51186">
    <property type="entry name" value="GNAT"/>
    <property type="match status" value="1"/>
</dbReference>
<dbReference type="CDD" id="cd04301">
    <property type="entry name" value="NAT_SF"/>
    <property type="match status" value="1"/>
</dbReference>
<dbReference type="AlphaFoldDB" id="A0A1G7IDI3"/>
<reference evidence="2 3" key="1">
    <citation type="submission" date="2016-10" db="EMBL/GenBank/DDBJ databases">
        <authorList>
            <person name="de Groot N.N."/>
        </authorList>
    </citation>
    <scope>NUCLEOTIDE SEQUENCE [LARGE SCALE GENOMIC DNA]</scope>
    <source>
        <strain evidence="2 3">DSM 569</strain>
    </source>
</reference>
<protein>
    <submittedName>
        <fullName evidence="2">Acetyltransferase (GNAT) family protein</fullName>
    </submittedName>
</protein>
<proteinExistence type="predicted"/>
<accession>A0A1G7IDI3</accession>
<dbReference type="EMBL" id="FNBS01000004">
    <property type="protein sequence ID" value="SDF10695.1"/>
    <property type="molecule type" value="Genomic_DNA"/>
</dbReference>
<evidence type="ECO:0000313" key="3">
    <source>
        <dbReference type="Proteomes" id="UP000183404"/>
    </source>
</evidence>
<dbReference type="Proteomes" id="UP000183404">
    <property type="component" value="Unassembled WGS sequence"/>
</dbReference>
<dbReference type="InterPro" id="IPR016181">
    <property type="entry name" value="Acyl_CoA_acyltransferase"/>
</dbReference>
<dbReference type="FunFam" id="3.40.630.30:FF:000082">
    <property type="entry name" value="Acetyltransferase, GNAT family"/>
    <property type="match status" value="1"/>
</dbReference>
<keyword evidence="2" id="KW-0808">Transferase</keyword>
<dbReference type="GO" id="GO:0016747">
    <property type="term" value="F:acyltransferase activity, transferring groups other than amino-acyl groups"/>
    <property type="evidence" value="ECO:0007669"/>
    <property type="project" value="InterPro"/>
</dbReference>
<gene>
    <name evidence="2" type="ORF">SAMN04244560_00236</name>
</gene>